<feature type="transmembrane region" description="Helical" evidence="14">
    <location>
        <begin position="12"/>
        <end position="31"/>
    </location>
</feature>
<dbReference type="GO" id="GO:0005975">
    <property type="term" value="P:carbohydrate metabolic process"/>
    <property type="evidence" value="ECO:0007669"/>
    <property type="project" value="TreeGrafter"/>
</dbReference>
<evidence type="ECO:0000313" key="16">
    <source>
        <dbReference type="Proteomes" id="UP000274131"/>
    </source>
</evidence>
<keyword evidence="5 14" id="KW-0812">Transmembrane</keyword>
<dbReference type="WBParaSite" id="EVEC_0001235401-mRNA-1">
    <property type="protein sequence ID" value="EVEC_0001235401-mRNA-1"/>
    <property type="gene ID" value="EVEC_0001235401"/>
</dbReference>
<comment type="subcellular location">
    <subcellularLocation>
        <location evidence="14">Golgi apparatus membrane</location>
        <topology evidence="14">Single-pass type II membrane protein</topology>
    </subcellularLocation>
    <subcellularLocation>
        <location evidence="1">Membrane</location>
        <topology evidence="1">Single-pass type II membrane protein</topology>
    </subcellularLocation>
</comment>
<comment type="cofactor">
    <cofactor evidence="12 14">
        <name>Mn(2+)</name>
        <dbReference type="ChEBI" id="CHEBI:29035"/>
    </cofactor>
</comment>
<comment type="similarity">
    <text evidence="2 14">Belongs to the glycosyltransferase 43 family.</text>
</comment>
<keyword evidence="12 14" id="KW-0464">Manganese</keyword>
<dbReference type="AlphaFoldDB" id="A0A0N4VN08"/>
<keyword evidence="7 14" id="KW-1133">Transmembrane helix</keyword>
<feature type="active site" description="Proton donor/acceptor" evidence="11">
    <location>
        <position position="226"/>
    </location>
</feature>
<gene>
    <name evidence="15" type="ORF">EVEC_LOCUS11553</name>
</gene>
<comment type="catalytic activity">
    <reaction evidence="10 14">
        <text>3-O-(beta-D-galactosyl-(1-&gt;3)-beta-D-galactosyl-(1-&gt;4)-beta-D-xylosyl)-L-seryl-[protein] + UDP-alpha-D-glucuronate = 3-O-(beta-D-GlcA-(1-&gt;3)-beta-D-Gal-(1-&gt;3)-beta-D-Gal-(1-&gt;4)-beta-D-Xyl)-L-seryl-[protein] + UDP + H(+)</text>
        <dbReference type="Rhea" id="RHEA:24168"/>
        <dbReference type="Rhea" id="RHEA-COMP:12571"/>
        <dbReference type="Rhea" id="RHEA-COMP:12573"/>
        <dbReference type="ChEBI" id="CHEBI:15378"/>
        <dbReference type="ChEBI" id="CHEBI:58052"/>
        <dbReference type="ChEBI" id="CHEBI:58223"/>
        <dbReference type="ChEBI" id="CHEBI:132090"/>
        <dbReference type="ChEBI" id="CHEBI:132093"/>
        <dbReference type="EC" id="2.4.1.135"/>
    </reaction>
</comment>
<accession>A0A0N4VN08</accession>
<evidence type="ECO:0000256" key="9">
    <source>
        <dbReference type="ARBA" id="ARBA00023180"/>
    </source>
</evidence>
<dbReference type="Proteomes" id="UP000274131">
    <property type="component" value="Unassembled WGS sequence"/>
</dbReference>
<evidence type="ECO:0000256" key="6">
    <source>
        <dbReference type="ARBA" id="ARBA00022968"/>
    </source>
</evidence>
<keyword evidence="9" id="KW-0325">Glycoprotein</keyword>
<evidence type="ECO:0000256" key="12">
    <source>
        <dbReference type="PIRSR" id="PIRSR605027-3"/>
    </source>
</evidence>
<keyword evidence="16" id="KW-1185">Reference proteome</keyword>
<evidence type="ECO:0000256" key="8">
    <source>
        <dbReference type="ARBA" id="ARBA00023136"/>
    </source>
</evidence>
<proteinExistence type="inferred from homology"/>
<evidence type="ECO:0000256" key="13">
    <source>
        <dbReference type="PIRSR" id="PIRSR605027-4"/>
    </source>
</evidence>
<dbReference type="InterPro" id="IPR029044">
    <property type="entry name" value="Nucleotide-diphossugar_trans"/>
</dbReference>
<protein>
    <recommendedName>
        <fullName evidence="3 14">Galactosylgalactosylxylosylprotein 3-beta-glucuronosyltransferase</fullName>
        <ecNumber evidence="3 14">2.4.1.135</ecNumber>
    </recommendedName>
</protein>
<feature type="site" description="Interaction with galactose moiety of substrate glycoprotein" evidence="13">
    <location>
        <position position="173"/>
    </location>
</feature>
<dbReference type="STRING" id="51028.A0A0N4VN08"/>
<dbReference type="PANTHER" id="PTHR10896:SF30">
    <property type="entry name" value="GALACTOSYLGALACTOSYLXYLOSYLPROTEIN 3-BETA-GLUCURONOSYLTRANSFERASE"/>
    <property type="match status" value="1"/>
</dbReference>
<evidence type="ECO:0000256" key="5">
    <source>
        <dbReference type="ARBA" id="ARBA00022692"/>
    </source>
</evidence>
<sequence length="275" mass="32037">MYGVKKFKLRHIYSYFLTILLLILIYEYYSWNVNTVMLPTIIVITPTYSRPERIADMTRFSQTLMHIKNLHWIVIEDGNKTVDAVKRLLARTGLIHTYFYTTTEYKFPRRGWSHRNAALMYIRKNYASYRRPGVVFFADDDNSYDIRLFNDYIRNVKTIGFWAVGLAGAAKVEAPHVENGTIVGWDVVYAPKRKFASDMAGFAVNLKLILTTNASFHRGCVKRAPETCFLEQFKVRLNETQAFGWDQEPKDILVWHTKTRNIGTQGEKHGYVVEP</sequence>
<reference evidence="17" key="1">
    <citation type="submission" date="2017-02" db="UniProtKB">
        <authorList>
            <consortium name="WormBaseParasite"/>
        </authorList>
    </citation>
    <scope>IDENTIFICATION</scope>
</reference>
<evidence type="ECO:0000313" key="17">
    <source>
        <dbReference type="WBParaSite" id="EVEC_0001235401-mRNA-1"/>
    </source>
</evidence>
<dbReference type="GO" id="GO:0046872">
    <property type="term" value="F:metal ion binding"/>
    <property type="evidence" value="ECO:0007669"/>
    <property type="project" value="UniProtKB-KW"/>
</dbReference>
<dbReference type="InterPro" id="IPR005027">
    <property type="entry name" value="Glyco_trans_43"/>
</dbReference>
<dbReference type="GO" id="GO:0015018">
    <property type="term" value="F:galactosylgalactosylxylosylprotein 3-beta-glucuronosyltransferase activity"/>
    <property type="evidence" value="ECO:0007669"/>
    <property type="project" value="UniProtKB-UniRule"/>
</dbReference>
<dbReference type="GO" id="GO:0050650">
    <property type="term" value="P:chondroitin sulfate proteoglycan biosynthetic process"/>
    <property type="evidence" value="ECO:0007669"/>
    <property type="project" value="TreeGrafter"/>
</dbReference>
<keyword evidence="14" id="KW-0333">Golgi apparatus</keyword>
<keyword evidence="4 14" id="KW-0808">Transferase</keyword>
<evidence type="ECO:0000313" key="15">
    <source>
        <dbReference type="EMBL" id="VDD96802.1"/>
    </source>
</evidence>
<dbReference type="EMBL" id="UXUI01012280">
    <property type="protein sequence ID" value="VDD96802.1"/>
    <property type="molecule type" value="Genomic_DNA"/>
</dbReference>
<feature type="binding site" evidence="12">
    <location>
        <position position="141"/>
    </location>
    <ligand>
        <name>Mn(2+)</name>
        <dbReference type="ChEBI" id="CHEBI:29035"/>
    </ligand>
</feature>
<keyword evidence="12 14" id="KW-0479">Metal-binding</keyword>
<keyword evidence="8 14" id="KW-0472">Membrane</keyword>
<keyword evidence="6 14" id="KW-0735">Signal-anchor</keyword>
<dbReference type="FunFam" id="3.90.550.10:FF:000147">
    <property type="entry name" value="Galactosylgalactosylxylosylprotein 3-beta-glucuronosyltransferase"/>
    <property type="match status" value="1"/>
</dbReference>
<dbReference type="Gene3D" id="3.90.550.10">
    <property type="entry name" value="Spore Coat Polysaccharide Biosynthesis Protein SpsA, Chain A"/>
    <property type="match status" value="1"/>
</dbReference>
<dbReference type="Pfam" id="PF03360">
    <property type="entry name" value="Glyco_transf_43"/>
    <property type="match status" value="1"/>
</dbReference>
<dbReference type="PANTHER" id="PTHR10896">
    <property type="entry name" value="GALACTOSYLGALACTOSYLXYLOSYLPROTEIN 3-BETA-GLUCURONOSYLTRANSFERASE BETA-1,3-GLUCURONYLTRANSFERASE"/>
    <property type="match status" value="1"/>
</dbReference>
<evidence type="ECO:0000256" key="3">
    <source>
        <dbReference type="ARBA" id="ARBA00012641"/>
    </source>
</evidence>
<evidence type="ECO:0000256" key="1">
    <source>
        <dbReference type="ARBA" id="ARBA00004606"/>
    </source>
</evidence>
<dbReference type="GO" id="GO:0000139">
    <property type="term" value="C:Golgi membrane"/>
    <property type="evidence" value="ECO:0007669"/>
    <property type="project" value="UniProtKB-SubCell"/>
</dbReference>
<evidence type="ECO:0000256" key="10">
    <source>
        <dbReference type="ARBA" id="ARBA00047979"/>
    </source>
</evidence>
<dbReference type="SUPFAM" id="SSF53448">
    <property type="entry name" value="Nucleotide-diphospho-sugar transferases"/>
    <property type="match status" value="1"/>
</dbReference>
<evidence type="ECO:0000256" key="2">
    <source>
        <dbReference type="ARBA" id="ARBA00007706"/>
    </source>
</evidence>
<evidence type="ECO:0000256" key="7">
    <source>
        <dbReference type="ARBA" id="ARBA00022989"/>
    </source>
</evidence>
<dbReference type="CDD" id="cd00218">
    <property type="entry name" value="GlcAT-I"/>
    <property type="match status" value="1"/>
</dbReference>
<dbReference type="UniPathway" id="UPA00378"/>
<dbReference type="OrthoDB" id="675023at2759"/>
<evidence type="ECO:0000256" key="4">
    <source>
        <dbReference type="ARBA" id="ARBA00022679"/>
    </source>
</evidence>
<comment type="pathway">
    <text evidence="14">Protein modification; protein glycosylation.</text>
</comment>
<evidence type="ECO:0000256" key="14">
    <source>
        <dbReference type="RuleBase" id="RU363127"/>
    </source>
</evidence>
<reference evidence="15 16" key="2">
    <citation type="submission" date="2018-10" db="EMBL/GenBank/DDBJ databases">
        <authorList>
            <consortium name="Pathogen Informatics"/>
        </authorList>
    </citation>
    <scope>NUCLEOTIDE SEQUENCE [LARGE SCALE GENOMIC DNA]</scope>
</reference>
<name>A0A0N4VN08_ENTVE</name>
<dbReference type="EC" id="2.4.1.135" evidence="3 14"/>
<organism evidence="17">
    <name type="scientific">Enterobius vermicularis</name>
    <name type="common">Human pinworm</name>
    <dbReference type="NCBI Taxonomy" id="51028"/>
    <lineage>
        <taxon>Eukaryota</taxon>
        <taxon>Metazoa</taxon>
        <taxon>Ecdysozoa</taxon>
        <taxon>Nematoda</taxon>
        <taxon>Chromadorea</taxon>
        <taxon>Rhabditida</taxon>
        <taxon>Spirurina</taxon>
        <taxon>Oxyuridomorpha</taxon>
        <taxon>Oxyuroidea</taxon>
        <taxon>Oxyuridae</taxon>
        <taxon>Enterobius</taxon>
    </lineage>
</organism>
<evidence type="ECO:0000256" key="11">
    <source>
        <dbReference type="PIRSR" id="PIRSR605027-1"/>
    </source>
</evidence>